<dbReference type="PANTHER" id="PTHR43736">
    <property type="entry name" value="ADP-RIBOSE PYROPHOSPHATASE"/>
    <property type="match status" value="1"/>
</dbReference>
<dbReference type="Pfam" id="PF00293">
    <property type="entry name" value="NUDIX"/>
    <property type="match status" value="1"/>
</dbReference>
<dbReference type="InterPro" id="IPR000086">
    <property type="entry name" value="NUDIX_hydrolase_dom"/>
</dbReference>
<keyword evidence="3" id="KW-1185">Reference proteome</keyword>
<evidence type="ECO:0000313" key="2">
    <source>
        <dbReference type="EMBL" id="KAF2026335.1"/>
    </source>
</evidence>
<comment type="caution">
    <text evidence="2">The sequence shown here is derived from an EMBL/GenBank/DDBJ whole genome shotgun (WGS) entry which is preliminary data.</text>
</comment>
<dbReference type="Proteomes" id="UP000799777">
    <property type="component" value="Unassembled WGS sequence"/>
</dbReference>
<dbReference type="InterPro" id="IPR015797">
    <property type="entry name" value="NUDIX_hydrolase-like_dom_sf"/>
</dbReference>
<dbReference type="PROSITE" id="PS51462">
    <property type="entry name" value="NUDIX"/>
    <property type="match status" value="1"/>
</dbReference>
<gene>
    <name evidence="2" type="ORF">EK21DRAFT_103303</name>
</gene>
<dbReference type="SUPFAM" id="SSF55811">
    <property type="entry name" value="Nudix"/>
    <property type="match status" value="1"/>
</dbReference>
<name>A0A9P4H2C3_9PLEO</name>
<dbReference type="CDD" id="cd02883">
    <property type="entry name" value="NUDIX_Hydrolase"/>
    <property type="match status" value="1"/>
</dbReference>
<dbReference type="Gene3D" id="3.90.79.10">
    <property type="entry name" value="Nucleoside Triphosphate Pyrophosphohydrolase"/>
    <property type="match status" value="1"/>
</dbReference>
<evidence type="ECO:0000259" key="1">
    <source>
        <dbReference type="PROSITE" id="PS51462"/>
    </source>
</evidence>
<accession>A0A9P4H2C3</accession>
<dbReference type="EMBL" id="ML978245">
    <property type="protein sequence ID" value="KAF2026335.1"/>
    <property type="molecule type" value="Genomic_DNA"/>
</dbReference>
<evidence type="ECO:0000313" key="3">
    <source>
        <dbReference type="Proteomes" id="UP000799777"/>
    </source>
</evidence>
<dbReference type="AlphaFoldDB" id="A0A9P4H2C3"/>
<proteinExistence type="predicted"/>
<dbReference type="PANTHER" id="PTHR43736:SF1">
    <property type="entry name" value="DIHYDRONEOPTERIN TRIPHOSPHATE DIPHOSPHATASE"/>
    <property type="match status" value="1"/>
</dbReference>
<protein>
    <recommendedName>
        <fullName evidence="1">Nudix hydrolase domain-containing protein</fullName>
    </recommendedName>
</protein>
<dbReference type="OrthoDB" id="276276at2759"/>
<organism evidence="2 3">
    <name type="scientific">Setomelanomma holmii</name>
    <dbReference type="NCBI Taxonomy" id="210430"/>
    <lineage>
        <taxon>Eukaryota</taxon>
        <taxon>Fungi</taxon>
        <taxon>Dikarya</taxon>
        <taxon>Ascomycota</taxon>
        <taxon>Pezizomycotina</taxon>
        <taxon>Dothideomycetes</taxon>
        <taxon>Pleosporomycetidae</taxon>
        <taxon>Pleosporales</taxon>
        <taxon>Pleosporineae</taxon>
        <taxon>Phaeosphaeriaceae</taxon>
        <taxon>Setomelanomma</taxon>
    </lineage>
</organism>
<feature type="domain" description="Nudix hydrolase" evidence="1">
    <location>
        <begin position="31"/>
        <end position="175"/>
    </location>
</feature>
<reference evidence="2" key="1">
    <citation type="journal article" date="2020" name="Stud. Mycol.">
        <title>101 Dothideomycetes genomes: a test case for predicting lifestyles and emergence of pathogens.</title>
        <authorList>
            <person name="Haridas S."/>
            <person name="Albert R."/>
            <person name="Binder M."/>
            <person name="Bloem J."/>
            <person name="Labutti K."/>
            <person name="Salamov A."/>
            <person name="Andreopoulos B."/>
            <person name="Baker S."/>
            <person name="Barry K."/>
            <person name="Bills G."/>
            <person name="Bluhm B."/>
            <person name="Cannon C."/>
            <person name="Castanera R."/>
            <person name="Culley D."/>
            <person name="Daum C."/>
            <person name="Ezra D."/>
            <person name="Gonzalez J."/>
            <person name="Henrissat B."/>
            <person name="Kuo A."/>
            <person name="Liang C."/>
            <person name="Lipzen A."/>
            <person name="Lutzoni F."/>
            <person name="Magnuson J."/>
            <person name="Mondo S."/>
            <person name="Nolan M."/>
            <person name="Ohm R."/>
            <person name="Pangilinan J."/>
            <person name="Park H.-J."/>
            <person name="Ramirez L."/>
            <person name="Alfaro M."/>
            <person name="Sun H."/>
            <person name="Tritt A."/>
            <person name="Yoshinaga Y."/>
            <person name="Zwiers L.-H."/>
            <person name="Turgeon B."/>
            <person name="Goodwin S."/>
            <person name="Spatafora J."/>
            <person name="Crous P."/>
            <person name="Grigoriev I."/>
        </authorList>
    </citation>
    <scope>NUCLEOTIDE SEQUENCE</scope>
    <source>
        <strain evidence="2">CBS 110217</strain>
    </source>
</reference>
<sequence length="191" mass="21767">MADAVPAFVYPPELQEYAVNDQEYLRRRPEYNVLCTGVAVFDKNSKLLLVQRAADEKAFPNYWKHETNVIQEVPGGKVDNTDETLLHAAVRELKEETGLTATRVRRKVGEFSFGDGRPGRPPVTWLKLIFEIEVNDTNVTLDPIEHQRYLWASEEEIVQDLVGDVKLAYVSPPNKTIKLEAFKLRKEAVPS</sequence>